<accession>X1SQ79</accession>
<organism evidence="1">
    <name type="scientific">marine sediment metagenome</name>
    <dbReference type="NCBI Taxonomy" id="412755"/>
    <lineage>
        <taxon>unclassified sequences</taxon>
        <taxon>metagenomes</taxon>
        <taxon>ecological metagenomes</taxon>
    </lineage>
</organism>
<protein>
    <recommendedName>
        <fullName evidence="2">Alcohol dehydrogenase-like C-terminal domain-containing protein</fullName>
    </recommendedName>
</protein>
<reference evidence="1" key="1">
    <citation type="journal article" date="2014" name="Front. Microbiol.">
        <title>High frequency of phylogenetically diverse reductive dehalogenase-homologous genes in deep subseafloor sedimentary metagenomes.</title>
        <authorList>
            <person name="Kawai M."/>
            <person name="Futagami T."/>
            <person name="Toyoda A."/>
            <person name="Takaki Y."/>
            <person name="Nishi S."/>
            <person name="Hori S."/>
            <person name="Arai W."/>
            <person name="Tsubouchi T."/>
            <person name="Morono Y."/>
            <person name="Uchiyama I."/>
            <person name="Ito T."/>
            <person name="Fujiyama A."/>
            <person name="Inagaki F."/>
            <person name="Takami H."/>
        </authorList>
    </citation>
    <scope>NUCLEOTIDE SEQUENCE</scope>
    <source>
        <strain evidence="1">Expedition CK06-06</strain>
    </source>
</reference>
<name>X1SQ79_9ZZZZ</name>
<dbReference type="AlphaFoldDB" id="X1SQ79"/>
<evidence type="ECO:0000313" key="1">
    <source>
        <dbReference type="EMBL" id="GAI77485.1"/>
    </source>
</evidence>
<evidence type="ECO:0008006" key="2">
    <source>
        <dbReference type="Google" id="ProtNLM"/>
    </source>
</evidence>
<sequence length="35" mass="4047">VEALLTHKYPLEDTEKAIINLKNRVDNPMKVQIVL</sequence>
<feature type="non-terminal residue" evidence="1">
    <location>
        <position position="1"/>
    </location>
</feature>
<proteinExistence type="predicted"/>
<comment type="caution">
    <text evidence="1">The sequence shown here is derived from an EMBL/GenBank/DDBJ whole genome shotgun (WGS) entry which is preliminary data.</text>
</comment>
<dbReference type="EMBL" id="BARW01010538">
    <property type="protein sequence ID" value="GAI77485.1"/>
    <property type="molecule type" value="Genomic_DNA"/>
</dbReference>
<gene>
    <name evidence="1" type="ORF">S12H4_20704</name>
</gene>